<reference evidence="6" key="2">
    <citation type="submission" date="2023-06" db="EMBL/GenBank/DDBJ databases">
        <authorList>
            <consortium name="Lawrence Berkeley National Laboratory"/>
            <person name="Haridas S."/>
            <person name="Hensen N."/>
            <person name="Bonometti L."/>
            <person name="Westerberg I."/>
            <person name="Brannstrom I.O."/>
            <person name="Guillou S."/>
            <person name="Cros-Aarteil S."/>
            <person name="Calhoun S."/>
            <person name="Kuo A."/>
            <person name="Mondo S."/>
            <person name="Pangilinan J."/>
            <person name="Riley R."/>
            <person name="Labutti K."/>
            <person name="Andreopoulos B."/>
            <person name="Lipzen A."/>
            <person name="Chen C."/>
            <person name="Yanf M."/>
            <person name="Daum C."/>
            <person name="Ng V."/>
            <person name="Clum A."/>
            <person name="Steindorff A."/>
            <person name="Ohm R."/>
            <person name="Martin F."/>
            <person name="Silar P."/>
            <person name="Natvig D."/>
            <person name="Lalanne C."/>
            <person name="Gautier V."/>
            <person name="Ament-Velasquez S.L."/>
            <person name="Kruys A."/>
            <person name="Hutchinson M.I."/>
            <person name="Powell A.J."/>
            <person name="Barry K."/>
            <person name="Miller A.N."/>
            <person name="Grigoriev I.V."/>
            <person name="Debuchy R."/>
            <person name="Gladieux P."/>
            <person name="Thoren M.H."/>
            <person name="Johannesson H."/>
        </authorList>
    </citation>
    <scope>NUCLEOTIDE SEQUENCE</scope>
    <source>
        <strain evidence="6">CBS 955.72</strain>
    </source>
</reference>
<dbReference type="SUPFAM" id="SSF49764">
    <property type="entry name" value="HSP20-like chaperones"/>
    <property type="match status" value="1"/>
</dbReference>
<gene>
    <name evidence="6" type="ORF">B0T25DRAFT_19354</name>
</gene>
<dbReference type="PROSITE" id="PS01031">
    <property type="entry name" value="SHSP"/>
    <property type="match status" value="1"/>
</dbReference>
<dbReference type="CDD" id="cd06464">
    <property type="entry name" value="ACD_sHsps-like"/>
    <property type="match status" value="1"/>
</dbReference>
<reference evidence="6" key="1">
    <citation type="journal article" date="2023" name="Mol. Phylogenet. Evol.">
        <title>Genome-scale phylogeny and comparative genomics of the fungal order Sordariales.</title>
        <authorList>
            <person name="Hensen N."/>
            <person name="Bonometti L."/>
            <person name="Westerberg I."/>
            <person name="Brannstrom I.O."/>
            <person name="Guillou S."/>
            <person name="Cros-Aarteil S."/>
            <person name="Calhoun S."/>
            <person name="Haridas S."/>
            <person name="Kuo A."/>
            <person name="Mondo S."/>
            <person name="Pangilinan J."/>
            <person name="Riley R."/>
            <person name="LaButti K."/>
            <person name="Andreopoulos B."/>
            <person name="Lipzen A."/>
            <person name="Chen C."/>
            <person name="Yan M."/>
            <person name="Daum C."/>
            <person name="Ng V."/>
            <person name="Clum A."/>
            <person name="Steindorff A."/>
            <person name="Ohm R.A."/>
            <person name="Martin F."/>
            <person name="Silar P."/>
            <person name="Natvig D.O."/>
            <person name="Lalanne C."/>
            <person name="Gautier V."/>
            <person name="Ament-Velasquez S.L."/>
            <person name="Kruys A."/>
            <person name="Hutchinson M.I."/>
            <person name="Powell A.J."/>
            <person name="Barry K."/>
            <person name="Miller A.N."/>
            <person name="Grigoriev I.V."/>
            <person name="Debuchy R."/>
            <person name="Gladieux P."/>
            <person name="Hiltunen Thoren M."/>
            <person name="Johannesson H."/>
        </authorList>
    </citation>
    <scope>NUCLEOTIDE SEQUENCE</scope>
    <source>
        <strain evidence="6">CBS 955.72</strain>
    </source>
</reference>
<dbReference type="InterPro" id="IPR008978">
    <property type="entry name" value="HSP20-like_chaperone"/>
</dbReference>
<evidence type="ECO:0000256" key="3">
    <source>
        <dbReference type="RuleBase" id="RU003616"/>
    </source>
</evidence>
<keyword evidence="1" id="KW-0346">Stress response</keyword>
<dbReference type="Pfam" id="PF00011">
    <property type="entry name" value="HSP20"/>
    <property type="match status" value="1"/>
</dbReference>
<dbReference type="AlphaFoldDB" id="A0AAJ0HUL1"/>
<feature type="compositionally biased region" description="Basic and acidic residues" evidence="4">
    <location>
        <begin position="121"/>
        <end position="132"/>
    </location>
</feature>
<evidence type="ECO:0000256" key="4">
    <source>
        <dbReference type="SAM" id="MobiDB-lite"/>
    </source>
</evidence>
<evidence type="ECO:0000313" key="6">
    <source>
        <dbReference type="EMBL" id="KAK3362834.1"/>
    </source>
</evidence>
<dbReference type="EMBL" id="JAUIQD010000001">
    <property type="protein sequence ID" value="KAK3362834.1"/>
    <property type="molecule type" value="Genomic_DNA"/>
</dbReference>
<dbReference type="Gene3D" id="2.60.40.790">
    <property type="match status" value="1"/>
</dbReference>
<dbReference type="InterPro" id="IPR031107">
    <property type="entry name" value="Small_HSP"/>
</dbReference>
<evidence type="ECO:0000256" key="1">
    <source>
        <dbReference type="ARBA" id="ARBA00023016"/>
    </source>
</evidence>
<dbReference type="InterPro" id="IPR002068">
    <property type="entry name" value="A-crystallin/Hsp20_dom"/>
</dbReference>
<feature type="region of interest" description="Disordered" evidence="4">
    <location>
        <begin position="100"/>
        <end position="160"/>
    </location>
</feature>
<accession>A0AAJ0HUL1</accession>
<comment type="similarity">
    <text evidence="2 3">Belongs to the small heat shock protein (HSP20) family.</text>
</comment>
<feature type="domain" description="SHSP" evidence="5">
    <location>
        <begin position="47"/>
        <end position="215"/>
    </location>
</feature>
<dbReference type="PANTHER" id="PTHR11527">
    <property type="entry name" value="HEAT-SHOCK PROTEIN 20 FAMILY MEMBER"/>
    <property type="match status" value="1"/>
</dbReference>
<protein>
    <submittedName>
        <fullName evidence="6">HSP20-like chaperone</fullName>
    </submittedName>
</protein>
<name>A0AAJ0HUL1_9PEZI</name>
<comment type="caution">
    <text evidence="6">The sequence shown here is derived from an EMBL/GenBank/DDBJ whole genome shotgun (WGS) entry which is preliminary data.</text>
</comment>
<evidence type="ECO:0000259" key="5">
    <source>
        <dbReference type="PROSITE" id="PS01031"/>
    </source>
</evidence>
<keyword evidence="7" id="KW-1185">Reference proteome</keyword>
<organism evidence="6 7">
    <name type="scientific">Lasiosphaeria hispida</name>
    <dbReference type="NCBI Taxonomy" id="260671"/>
    <lineage>
        <taxon>Eukaryota</taxon>
        <taxon>Fungi</taxon>
        <taxon>Dikarya</taxon>
        <taxon>Ascomycota</taxon>
        <taxon>Pezizomycotina</taxon>
        <taxon>Sordariomycetes</taxon>
        <taxon>Sordariomycetidae</taxon>
        <taxon>Sordariales</taxon>
        <taxon>Lasiosphaeriaceae</taxon>
        <taxon>Lasiosphaeria</taxon>
    </lineage>
</organism>
<evidence type="ECO:0000256" key="2">
    <source>
        <dbReference type="PROSITE-ProRule" id="PRU00285"/>
    </source>
</evidence>
<dbReference type="Proteomes" id="UP001275084">
    <property type="component" value="Unassembled WGS sequence"/>
</dbReference>
<proteinExistence type="inferred from homology"/>
<sequence length="215" mass="23860">MSLFPRGIYGPESDSSFTNLFRLLDDYDNYNRAAQNQPGSGHQRRQLAGPSFTPKFDVRETEDAYELHGELPGIDREHINIEFTDSHSIVIRGRVERSYTSGTPPAALTSEAGIGGSITEKGGENASHKARVEDEEVEDAKEKGTELAKTGGKQKEKTPTAKYWVSERSIGEFSRTFSFPARVDQDAIAAHLNNGILHIKVPKSKKNETRRIAIN</sequence>
<evidence type="ECO:0000313" key="7">
    <source>
        <dbReference type="Proteomes" id="UP001275084"/>
    </source>
</evidence>